<name>A0AAW1NKT7_POPJA</name>
<sequence>MENLGQKIGYNITQAHTKEIKALHKLVFEYEGDRNNRKRLREFTGFNFKGREDDKDNAIKKKADYAMNNLTLGELSLKKKDVSNKDDDGEQNDVNTLVKNKDDSEDGNNLIGDDDGEQNDVNTLVKNKDDSEDGNVDLNDVHGASGIGIVESHSRSQKTTPKFMMTFKDVEETVTTYDGGDTYPINRWISEFEEIATLMDWDDVEKLIYGKRLLKGEALLFVRSERGITSWEILKTKLRNEFSKSVNSATLHKTLLTRKKRRDETLQQYLLNMREIAAQGNIEEDALIDYVVEGNIEEDALIDYVVDGIIDEEMNKTILYGAKSIGELKEKLKQYEKLKARQSRETKEFKERRSVKENEPRQTTNDEMPMKLIIGNPILENVTLIMNSEGIKVVPKREETVTNNIDEANELPDLHKSGAKERRNSHKKYR</sequence>
<evidence type="ECO:0000256" key="1">
    <source>
        <dbReference type="SAM" id="MobiDB-lite"/>
    </source>
</evidence>
<evidence type="ECO:0000313" key="3">
    <source>
        <dbReference type="EMBL" id="KAK9759157.1"/>
    </source>
</evidence>
<proteinExistence type="predicted"/>
<dbReference type="InterPro" id="IPR005162">
    <property type="entry name" value="Retrotrans_gag_dom"/>
</dbReference>
<dbReference type="PANTHER" id="PTHR33223">
    <property type="entry name" value="CCHC-TYPE DOMAIN-CONTAINING PROTEIN"/>
    <property type="match status" value="1"/>
</dbReference>
<feature type="region of interest" description="Disordered" evidence="1">
    <location>
        <begin position="342"/>
        <end position="366"/>
    </location>
</feature>
<feature type="compositionally biased region" description="Basic and acidic residues" evidence="1">
    <location>
        <begin position="342"/>
        <end position="360"/>
    </location>
</feature>
<feature type="compositionally biased region" description="Basic and acidic residues" evidence="1">
    <location>
        <begin position="412"/>
        <end position="422"/>
    </location>
</feature>
<dbReference type="Proteomes" id="UP001458880">
    <property type="component" value="Unassembled WGS sequence"/>
</dbReference>
<dbReference type="EMBL" id="JASPKY010000001">
    <property type="protein sequence ID" value="KAK9759157.1"/>
    <property type="molecule type" value="Genomic_DNA"/>
</dbReference>
<keyword evidence="4" id="KW-1185">Reference proteome</keyword>
<evidence type="ECO:0000259" key="2">
    <source>
        <dbReference type="Pfam" id="PF03732"/>
    </source>
</evidence>
<protein>
    <recommendedName>
        <fullName evidence="2">Retrotransposon gag domain-containing protein</fullName>
    </recommendedName>
</protein>
<dbReference type="PANTHER" id="PTHR33223:SF6">
    <property type="entry name" value="CCHC-TYPE DOMAIN-CONTAINING PROTEIN"/>
    <property type="match status" value="1"/>
</dbReference>
<gene>
    <name evidence="3" type="ORF">QE152_g32</name>
</gene>
<dbReference type="Pfam" id="PF03732">
    <property type="entry name" value="Retrotrans_gag"/>
    <property type="match status" value="1"/>
</dbReference>
<feature type="region of interest" description="Disordered" evidence="1">
    <location>
        <begin position="81"/>
        <end position="138"/>
    </location>
</feature>
<accession>A0AAW1NKT7</accession>
<feature type="domain" description="Retrotransposon gag" evidence="2">
    <location>
        <begin position="224"/>
        <end position="294"/>
    </location>
</feature>
<comment type="caution">
    <text evidence="3">The sequence shown here is derived from an EMBL/GenBank/DDBJ whole genome shotgun (WGS) entry which is preliminary data.</text>
</comment>
<evidence type="ECO:0000313" key="4">
    <source>
        <dbReference type="Proteomes" id="UP001458880"/>
    </source>
</evidence>
<dbReference type="AlphaFoldDB" id="A0AAW1NKT7"/>
<feature type="region of interest" description="Disordered" evidence="1">
    <location>
        <begin position="404"/>
        <end position="430"/>
    </location>
</feature>
<organism evidence="3 4">
    <name type="scientific">Popillia japonica</name>
    <name type="common">Japanese beetle</name>
    <dbReference type="NCBI Taxonomy" id="7064"/>
    <lineage>
        <taxon>Eukaryota</taxon>
        <taxon>Metazoa</taxon>
        <taxon>Ecdysozoa</taxon>
        <taxon>Arthropoda</taxon>
        <taxon>Hexapoda</taxon>
        <taxon>Insecta</taxon>
        <taxon>Pterygota</taxon>
        <taxon>Neoptera</taxon>
        <taxon>Endopterygota</taxon>
        <taxon>Coleoptera</taxon>
        <taxon>Polyphaga</taxon>
        <taxon>Scarabaeiformia</taxon>
        <taxon>Scarabaeidae</taxon>
        <taxon>Rutelinae</taxon>
        <taxon>Popillia</taxon>
    </lineage>
</organism>
<reference evidence="3 4" key="1">
    <citation type="journal article" date="2024" name="BMC Genomics">
        <title>De novo assembly and annotation of Popillia japonica's genome with initial clues to its potential as an invasive pest.</title>
        <authorList>
            <person name="Cucini C."/>
            <person name="Boschi S."/>
            <person name="Funari R."/>
            <person name="Cardaioli E."/>
            <person name="Iannotti N."/>
            <person name="Marturano G."/>
            <person name="Paoli F."/>
            <person name="Bruttini M."/>
            <person name="Carapelli A."/>
            <person name="Frati F."/>
            <person name="Nardi F."/>
        </authorList>
    </citation>
    <scope>NUCLEOTIDE SEQUENCE [LARGE SCALE GENOMIC DNA]</scope>
    <source>
        <strain evidence="3">DMR45628</strain>
    </source>
</reference>